<organism evidence="1 2">
    <name type="scientific">Labilibaculum filiforme</name>
    <dbReference type="NCBI Taxonomy" id="1940526"/>
    <lineage>
        <taxon>Bacteria</taxon>
        <taxon>Pseudomonadati</taxon>
        <taxon>Bacteroidota</taxon>
        <taxon>Bacteroidia</taxon>
        <taxon>Marinilabiliales</taxon>
        <taxon>Marinifilaceae</taxon>
        <taxon>Labilibaculum</taxon>
    </lineage>
</organism>
<dbReference type="AlphaFoldDB" id="A0A2N3HQ57"/>
<dbReference type="EMBL" id="MVDD01000038">
    <property type="protein sequence ID" value="PKQ60178.1"/>
    <property type="molecule type" value="Genomic_DNA"/>
</dbReference>
<name>A0A2N3HQ57_9BACT</name>
<sequence>MRHVSILFFFMIITTNIFSQTKLESLKKKAEQGYMDAQYVLALSYALGEGTLKDEKQAFYWCQKSAEQGHVDAQYMLAQSYVLGKGTLKDEKQAFYWCQKSAKQGHIDAQYSLGIMFYRGKGTL</sequence>
<dbReference type="SUPFAM" id="SSF81901">
    <property type="entry name" value="HCP-like"/>
    <property type="match status" value="1"/>
</dbReference>
<evidence type="ECO:0000313" key="2">
    <source>
        <dbReference type="Proteomes" id="UP000233535"/>
    </source>
</evidence>
<dbReference type="SMART" id="SM00671">
    <property type="entry name" value="SEL1"/>
    <property type="match status" value="2"/>
</dbReference>
<accession>A0A2N3HQ57</accession>
<dbReference type="InterPro" id="IPR006597">
    <property type="entry name" value="Sel1-like"/>
</dbReference>
<dbReference type="PANTHER" id="PTHR45011:SF1">
    <property type="entry name" value="DAP3-BINDING CELL DEATH ENHANCER 1"/>
    <property type="match status" value="1"/>
</dbReference>
<protein>
    <recommendedName>
        <fullName evidence="3">Sel1 repeat family protein</fullName>
    </recommendedName>
</protein>
<dbReference type="InterPro" id="IPR011990">
    <property type="entry name" value="TPR-like_helical_dom_sf"/>
</dbReference>
<keyword evidence="2" id="KW-1185">Reference proteome</keyword>
<gene>
    <name evidence="1" type="ORF">BZG02_20430</name>
</gene>
<dbReference type="Proteomes" id="UP000233535">
    <property type="component" value="Unassembled WGS sequence"/>
</dbReference>
<comment type="caution">
    <text evidence="1">The sequence shown here is derived from an EMBL/GenBank/DDBJ whole genome shotgun (WGS) entry which is preliminary data.</text>
</comment>
<proteinExistence type="predicted"/>
<feature type="non-terminal residue" evidence="1">
    <location>
        <position position="124"/>
    </location>
</feature>
<dbReference type="Gene3D" id="1.25.40.10">
    <property type="entry name" value="Tetratricopeptide repeat domain"/>
    <property type="match status" value="1"/>
</dbReference>
<dbReference type="PANTHER" id="PTHR45011">
    <property type="entry name" value="DAP3-BINDING CELL DEATH ENHANCER 1"/>
    <property type="match status" value="1"/>
</dbReference>
<dbReference type="Pfam" id="PF08238">
    <property type="entry name" value="Sel1"/>
    <property type="match status" value="3"/>
</dbReference>
<dbReference type="InterPro" id="IPR052748">
    <property type="entry name" value="ISR_Activator"/>
</dbReference>
<dbReference type="OrthoDB" id="1045962at2"/>
<evidence type="ECO:0000313" key="1">
    <source>
        <dbReference type="EMBL" id="PKQ60178.1"/>
    </source>
</evidence>
<reference evidence="1 2" key="1">
    <citation type="journal article" date="2017" name="Front. Microbiol.">
        <title>Labilibaculum manganireducens gen. nov., sp. nov. and Labilibaculum filiforme sp. nov., Novel Bacteroidetes Isolated from Subsurface Sediments of the Baltic Sea.</title>
        <authorList>
            <person name="Vandieken V."/>
            <person name="Marshall I.P."/>
            <person name="Niemann H."/>
            <person name="Engelen B."/>
            <person name="Cypionka H."/>
        </authorList>
    </citation>
    <scope>NUCLEOTIDE SEQUENCE [LARGE SCALE GENOMIC DNA]</scope>
    <source>
        <strain evidence="1 2">59.16B</strain>
    </source>
</reference>
<evidence type="ECO:0008006" key="3">
    <source>
        <dbReference type="Google" id="ProtNLM"/>
    </source>
</evidence>